<dbReference type="PANTHER" id="PTHR12126:SF11">
    <property type="entry name" value="NADH DEHYDROGENASE [UBIQUINONE] 1 ALPHA SUBCOMPLEX SUBUNIT 9, MITOCHONDRIAL"/>
    <property type="match status" value="1"/>
</dbReference>
<dbReference type="PANTHER" id="PTHR12126">
    <property type="entry name" value="NADH-UBIQUINONE OXIDOREDUCTASE 39 KDA SUBUNIT-RELATED"/>
    <property type="match status" value="1"/>
</dbReference>
<gene>
    <name evidence="2" type="primary">NDUFA9</name>
    <name evidence="2" type="ORF">HK099_000840</name>
</gene>
<dbReference type="EMBL" id="JADGJW010000121">
    <property type="protein sequence ID" value="KAJ3223665.1"/>
    <property type="molecule type" value="Genomic_DNA"/>
</dbReference>
<organism evidence="2 3">
    <name type="scientific">Clydaea vesicula</name>
    <dbReference type="NCBI Taxonomy" id="447962"/>
    <lineage>
        <taxon>Eukaryota</taxon>
        <taxon>Fungi</taxon>
        <taxon>Fungi incertae sedis</taxon>
        <taxon>Chytridiomycota</taxon>
        <taxon>Chytridiomycota incertae sedis</taxon>
        <taxon>Chytridiomycetes</taxon>
        <taxon>Lobulomycetales</taxon>
        <taxon>Lobulomycetaceae</taxon>
        <taxon>Clydaea</taxon>
    </lineage>
</organism>
<dbReference type="InterPro" id="IPR036291">
    <property type="entry name" value="NAD(P)-bd_dom_sf"/>
</dbReference>
<evidence type="ECO:0000313" key="2">
    <source>
        <dbReference type="EMBL" id="KAJ3223665.1"/>
    </source>
</evidence>
<dbReference type="InterPro" id="IPR051207">
    <property type="entry name" value="ComplexI_NDUFA9_subunit"/>
</dbReference>
<name>A0AAD5U7H3_9FUNG</name>
<feature type="domain" description="NAD-dependent epimerase/dehydratase" evidence="1">
    <location>
        <begin position="38"/>
        <end position="149"/>
    </location>
</feature>
<dbReference type="CDD" id="cd05271">
    <property type="entry name" value="NDUFA9_like_SDR_a"/>
    <property type="match status" value="1"/>
</dbReference>
<evidence type="ECO:0000259" key="1">
    <source>
        <dbReference type="Pfam" id="PF01370"/>
    </source>
</evidence>
<dbReference type="Proteomes" id="UP001211065">
    <property type="component" value="Unassembled WGS sequence"/>
</dbReference>
<dbReference type="Pfam" id="PF01370">
    <property type="entry name" value="Epimerase"/>
    <property type="match status" value="1"/>
</dbReference>
<reference evidence="2" key="1">
    <citation type="submission" date="2020-05" db="EMBL/GenBank/DDBJ databases">
        <title>Phylogenomic resolution of chytrid fungi.</title>
        <authorList>
            <person name="Stajich J.E."/>
            <person name="Amses K."/>
            <person name="Simmons R."/>
            <person name="Seto K."/>
            <person name="Myers J."/>
            <person name="Bonds A."/>
            <person name="Quandt C.A."/>
            <person name="Barry K."/>
            <person name="Liu P."/>
            <person name="Grigoriev I."/>
            <person name="Longcore J.E."/>
            <person name="James T.Y."/>
        </authorList>
    </citation>
    <scope>NUCLEOTIDE SEQUENCE</scope>
    <source>
        <strain evidence="2">JEL0476</strain>
    </source>
</reference>
<keyword evidence="3" id="KW-1185">Reference proteome</keyword>
<dbReference type="GO" id="GO:0044877">
    <property type="term" value="F:protein-containing complex binding"/>
    <property type="evidence" value="ECO:0007669"/>
    <property type="project" value="TreeGrafter"/>
</dbReference>
<comment type="caution">
    <text evidence="2">The sequence shown here is derived from an EMBL/GenBank/DDBJ whole genome shotgun (WGS) entry which is preliminary data.</text>
</comment>
<sequence length="314" mass="35327">MIILKRFKSTLSKKHLNPILQREGTGGRSSISGHTTTVFGSTGFLGRYLVNNLGKRGSHVVVPFRGTEDEKRHLKLMGDLGQIVPLSFDLRNDERIIECIRHSDVVYNLIGKDFQTKNFNFQKVHVDGARTLAKLAKQCGVSKFIHVSALNADPDSKSLFLKTKGLGEKAVLEEFPEATIVRPGYMYGHEDRFWNRFGFYTKWSPIGMPLINKGKTIIRPVYVGDVAAVLAQLEEVTFSNKLVELAGFLAGVAERLMFNPVATADEVERYFVSDSLQNGSLKFEDFGIKPHTVEETISRFVRMYQSEDHIGIQI</sequence>
<accession>A0AAD5U7H3</accession>
<dbReference type="GO" id="GO:0005739">
    <property type="term" value="C:mitochondrion"/>
    <property type="evidence" value="ECO:0007669"/>
    <property type="project" value="TreeGrafter"/>
</dbReference>
<dbReference type="AlphaFoldDB" id="A0AAD5U7H3"/>
<protein>
    <submittedName>
        <fullName evidence="2">39kDa subunit of ndufa9, NADH:ubiquinone oxidoreductase</fullName>
    </submittedName>
</protein>
<dbReference type="SUPFAM" id="SSF51735">
    <property type="entry name" value="NAD(P)-binding Rossmann-fold domains"/>
    <property type="match status" value="1"/>
</dbReference>
<proteinExistence type="predicted"/>
<dbReference type="Gene3D" id="3.40.50.720">
    <property type="entry name" value="NAD(P)-binding Rossmann-like Domain"/>
    <property type="match status" value="1"/>
</dbReference>
<evidence type="ECO:0000313" key="3">
    <source>
        <dbReference type="Proteomes" id="UP001211065"/>
    </source>
</evidence>
<dbReference type="InterPro" id="IPR001509">
    <property type="entry name" value="Epimerase_deHydtase"/>
</dbReference>